<dbReference type="InterPro" id="IPR037070">
    <property type="entry name" value="Formiminotransferase_C_sf"/>
</dbReference>
<dbReference type="SMART" id="SM01221">
    <property type="entry name" value="FTCD"/>
    <property type="match status" value="1"/>
</dbReference>
<dbReference type="SUPFAM" id="SSF55116">
    <property type="entry name" value="Formiminotransferase domain of formiminotransferase-cyclodeaminase"/>
    <property type="match status" value="2"/>
</dbReference>
<gene>
    <name evidence="22" type="primary">ftcD</name>
    <name evidence="22" type="ORF">ENG67_04640</name>
</gene>
<sequence length="503" mass="56143">MKIVECVPNFSEGRRKEVVDEIVRSMLSVPGVKLLDQEMDPDHNRSVITIAGSPESVLEAAFRGAQKAVELIDLNKHSGEHPRMGAVDVIPFVPIEDVTMEDCIALAEKLGKRIAEELNVPVYLYGEAARRPERRDLAYVRKGEFEGLRESIKTDPKREPDFGPREVHPTAGAVAVGARKILVAYNVNLGTPDVSVAKKIAKRVRAKGGGLAFVKALGFELKERGISQVSMNMVDFEKTPLYAAFELVKLYADRYGVPVVGSEIVGLVPQRALVDVADFYLKLEGFKPDQIIEARLKENANPLEDYLSELSMPTPTPGGGAVSAFSLAQGYALLSMVAGLTLKNKKYQDRWEYVKPVYEEAGKRISEALSLMEEDSRAFERFMEALKLPKETEEEKKKRNEAKEQALRWAAEVPLRTARAAERGLHYAMILADYGNVNAITDVGCALHQFRAAFYGARLNVLINLSTLKDEEFVANARKELDNLRESFEQKFTEIIRKVEEKV</sequence>
<evidence type="ECO:0000256" key="10">
    <source>
        <dbReference type="ARBA" id="ARBA00022679"/>
    </source>
</evidence>
<dbReference type="NCBIfam" id="TIGR02024">
    <property type="entry name" value="FtcD"/>
    <property type="match status" value="1"/>
</dbReference>
<feature type="domain" description="Formiminotransferase C-terminal subdomain" evidence="20">
    <location>
        <begin position="181"/>
        <end position="295"/>
    </location>
</feature>
<dbReference type="Proteomes" id="UP000885931">
    <property type="component" value="Unassembled WGS sequence"/>
</dbReference>
<organism evidence="22">
    <name type="scientific">candidate division WOR-3 bacterium</name>
    <dbReference type="NCBI Taxonomy" id="2052148"/>
    <lineage>
        <taxon>Bacteria</taxon>
        <taxon>Bacteria division WOR-3</taxon>
    </lineage>
</organism>
<evidence type="ECO:0000259" key="20">
    <source>
        <dbReference type="SMART" id="SM01221"/>
    </source>
</evidence>
<dbReference type="GO" id="GO:0019556">
    <property type="term" value="P:L-histidine catabolic process to glutamate and formamide"/>
    <property type="evidence" value="ECO:0007669"/>
    <property type="project" value="UniProtKB-UniPathway"/>
</dbReference>
<keyword evidence="16" id="KW-0511">Multifunctional enzyme</keyword>
<dbReference type="AlphaFoldDB" id="A0A7C1B431"/>
<evidence type="ECO:0000256" key="9">
    <source>
        <dbReference type="ARBA" id="ARBA00022490"/>
    </source>
</evidence>
<evidence type="ECO:0000256" key="13">
    <source>
        <dbReference type="ARBA" id="ARBA00023034"/>
    </source>
</evidence>
<dbReference type="GO" id="GO:0005814">
    <property type="term" value="C:centriole"/>
    <property type="evidence" value="ECO:0007669"/>
    <property type="project" value="UniProtKB-SubCell"/>
</dbReference>
<dbReference type="EC" id="4.3.1.4" evidence="7"/>
<dbReference type="PANTHER" id="PTHR12234">
    <property type="entry name" value="FORMIMINOTRANSFERASE-CYCLODEAMINASE"/>
    <property type="match status" value="1"/>
</dbReference>
<keyword evidence="13" id="KW-0333">Golgi apparatus</keyword>
<dbReference type="SMART" id="SM01222">
    <property type="entry name" value="FTCD_N"/>
    <property type="match status" value="1"/>
</dbReference>
<evidence type="ECO:0000256" key="7">
    <source>
        <dbReference type="ARBA" id="ARBA00012998"/>
    </source>
</evidence>
<evidence type="ECO:0000256" key="2">
    <source>
        <dbReference type="ARBA" id="ARBA00004555"/>
    </source>
</evidence>
<accession>A0A7C1B431</accession>
<proteinExistence type="inferred from homology"/>
<keyword evidence="10 22" id="KW-0808">Transferase</keyword>
<comment type="subcellular location">
    <subcellularLocation>
        <location evidence="1">Cytoplasm</location>
        <location evidence="1">Cytoskeleton</location>
        <location evidence="1">Microtubule organizing center</location>
        <location evidence="1">Centrosome</location>
        <location evidence="1">Centriole</location>
    </subcellularLocation>
    <subcellularLocation>
        <location evidence="2">Golgi apparatus</location>
    </subcellularLocation>
</comment>
<dbReference type="Pfam" id="PF04961">
    <property type="entry name" value="FTCD_C"/>
    <property type="match status" value="1"/>
</dbReference>
<dbReference type="InterPro" id="IPR022384">
    <property type="entry name" value="FormiminoTrfase_cat_dom_sf"/>
</dbReference>
<dbReference type="EMBL" id="DRBW01000179">
    <property type="protein sequence ID" value="HDM90479.1"/>
    <property type="molecule type" value="Genomic_DNA"/>
</dbReference>
<protein>
    <recommendedName>
        <fullName evidence="8">Formimidoyltransferase-cyclodeaminase</fullName>
        <ecNumber evidence="6">2.1.2.5</ecNumber>
        <ecNumber evidence="7">4.3.1.4</ecNumber>
    </recommendedName>
    <alternativeName>
        <fullName evidence="19">Formiminotransferase-cyclodeaminase</fullName>
    </alternativeName>
</protein>
<evidence type="ECO:0000256" key="16">
    <source>
        <dbReference type="ARBA" id="ARBA00023268"/>
    </source>
</evidence>
<dbReference type="InterPro" id="IPR007044">
    <property type="entry name" value="Cyclodeamin/CycHdrlase"/>
</dbReference>
<dbReference type="GO" id="GO:0019557">
    <property type="term" value="P:L-histidine catabolic process to glutamate and formate"/>
    <property type="evidence" value="ECO:0007669"/>
    <property type="project" value="UniProtKB-UniPathway"/>
</dbReference>
<dbReference type="Gene3D" id="1.20.120.680">
    <property type="entry name" value="Formiminotetrahydrofolate cyclodeaminase monomer, up-and-down helical bundle"/>
    <property type="match status" value="1"/>
</dbReference>
<evidence type="ECO:0000256" key="5">
    <source>
        <dbReference type="ARBA" id="ARBA00010825"/>
    </source>
</evidence>
<evidence type="ECO:0000256" key="6">
    <source>
        <dbReference type="ARBA" id="ARBA00012252"/>
    </source>
</evidence>
<dbReference type="InterPro" id="IPR037064">
    <property type="entry name" value="Formiminotransferase_N_sf"/>
</dbReference>
<comment type="similarity">
    <text evidence="4">In the N-terminal section; belongs to the formiminotransferase family.</text>
</comment>
<evidence type="ECO:0000256" key="17">
    <source>
        <dbReference type="ARBA" id="ARBA00025506"/>
    </source>
</evidence>
<dbReference type="InterPro" id="IPR013802">
    <property type="entry name" value="Formiminotransferase_C"/>
</dbReference>
<evidence type="ECO:0000313" key="22">
    <source>
        <dbReference type="EMBL" id="HDM90479.1"/>
    </source>
</evidence>
<evidence type="ECO:0000256" key="8">
    <source>
        <dbReference type="ARBA" id="ARBA00017787"/>
    </source>
</evidence>
<keyword evidence="12" id="KW-0290">Folate-binding</keyword>
<dbReference type="GO" id="GO:0030412">
    <property type="term" value="F:formimidoyltetrahydrofolate cyclodeaminase activity"/>
    <property type="evidence" value="ECO:0007669"/>
    <property type="project" value="UniProtKB-EC"/>
</dbReference>
<evidence type="ECO:0000256" key="11">
    <source>
        <dbReference type="ARBA" id="ARBA00022808"/>
    </source>
</evidence>
<evidence type="ECO:0000256" key="12">
    <source>
        <dbReference type="ARBA" id="ARBA00022954"/>
    </source>
</evidence>
<evidence type="ECO:0000256" key="3">
    <source>
        <dbReference type="ARBA" id="ARBA00005082"/>
    </source>
</evidence>
<dbReference type="Gene3D" id="3.30.990.10">
    <property type="entry name" value="Formiminotransferase, N-terminal subdomain"/>
    <property type="match status" value="1"/>
</dbReference>
<dbReference type="SUPFAM" id="SSF101262">
    <property type="entry name" value="Methenyltetrahydrofolate cyclohydrolase-like"/>
    <property type="match status" value="1"/>
</dbReference>
<keyword evidence="15" id="KW-0456">Lyase</keyword>
<comment type="function">
    <text evidence="17">Folate-dependent enzyme, that displays both transferase and deaminase activity. Serves to channel one-carbon units from formiminoglutamate to the folate pool.</text>
</comment>
<evidence type="ECO:0000259" key="21">
    <source>
        <dbReference type="SMART" id="SM01222"/>
    </source>
</evidence>
<comment type="similarity">
    <text evidence="5">In the C-terminal section; belongs to the cyclodeaminase/cyclohydrolase family.</text>
</comment>
<evidence type="ECO:0000256" key="1">
    <source>
        <dbReference type="ARBA" id="ARBA00004114"/>
    </source>
</evidence>
<evidence type="ECO:0000256" key="14">
    <source>
        <dbReference type="ARBA" id="ARBA00023212"/>
    </source>
</evidence>
<reference evidence="22" key="1">
    <citation type="journal article" date="2020" name="mSystems">
        <title>Genome- and Community-Level Interaction Insights into Carbon Utilization and Element Cycling Functions of Hydrothermarchaeota in Hydrothermal Sediment.</title>
        <authorList>
            <person name="Zhou Z."/>
            <person name="Liu Y."/>
            <person name="Xu W."/>
            <person name="Pan J."/>
            <person name="Luo Z.H."/>
            <person name="Li M."/>
        </authorList>
    </citation>
    <scope>NUCLEOTIDE SEQUENCE [LARGE SCALE GENOMIC DNA]</scope>
    <source>
        <strain evidence="22">HyVt-237</strain>
    </source>
</reference>
<keyword evidence="14" id="KW-0206">Cytoskeleton</keyword>
<dbReference type="EC" id="2.1.2.5" evidence="6"/>
<comment type="pathway">
    <text evidence="3">Amino-acid degradation; L-histidine degradation into L-glutamate; L-glutamate from N-formimidoyl-L-glutamate (transferase route): step 1/1.</text>
</comment>
<name>A0A7C1B431_UNCW3</name>
<evidence type="ECO:0000256" key="19">
    <source>
        <dbReference type="ARBA" id="ARBA00030029"/>
    </source>
</evidence>
<dbReference type="InterPro" id="IPR004227">
    <property type="entry name" value="Formiminotransferase_cat"/>
</dbReference>
<dbReference type="Pfam" id="PF02971">
    <property type="entry name" value="FTCD"/>
    <property type="match status" value="1"/>
</dbReference>
<dbReference type="PANTHER" id="PTHR12234:SF8">
    <property type="entry name" value="FORMIMINOTRANSFERASE-CYCLODEAMINASE"/>
    <property type="match status" value="1"/>
</dbReference>
<dbReference type="UniPathway" id="UPA00379">
    <property type="reaction ID" value="UER00555"/>
</dbReference>
<comment type="caution">
    <text evidence="22">The sequence shown here is derived from an EMBL/GenBank/DDBJ whole genome shotgun (WGS) entry which is preliminary data.</text>
</comment>
<dbReference type="InterPro" id="IPR012886">
    <property type="entry name" value="Formiminotransferase_N"/>
</dbReference>
<evidence type="ECO:0000256" key="15">
    <source>
        <dbReference type="ARBA" id="ARBA00023239"/>
    </source>
</evidence>
<feature type="domain" description="Formiminotransferase N-terminal subdomain" evidence="21">
    <location>
        <begin position="2"/>
        <end position="180"/>
    </location>
</feature>
<keyword evidence="11" id="KW-0369">Histidine metabolism</keyword>
<dbReference type="InterPro" id="IPR051623">
    <property type="entry name" value="FTCD"/>
</dbReference>
<dbReference type="GO" id="GO:0030409">
    <property type="term" value="F:glutamate formimidoyltransferase activity"/>
    <property type="evidence" value="ECO:0007669"/>
    <property type="project" value="UniProtKB-EC"/>
</dbReference>
<evidence type="ECO:0000256" key="18">
    <source>
        <dbReference type="ARBA" id="ARBA00025915"/>
    </source>
</evidence>
<dbReference type="Gene3D" id="3.30.70.670">
    <property type="entry name" value="Formiminotransferase, C-terminal subdomain"/>
    <property type="match status" value="1"/>
</dbReference>
<evidence type="ECO:0000256" key="4">
    <source>
        <dbReference type="ARBA" id="ARBA00008297"/>
    </source>
</evidence>
<comment type="subunit">
    <text evidence="18">Homooctamer, including four polyglutamate binding sites. The subunits are arranged as a tetramer of dimers, and form a planar ring-shaped structure.</text>
</comment>
<dbReference type="Pfam" id="PF07837">
    <property type="entry name" value="FTCD_N"/>
    <property type="match status" value="1"/>
</dbReference>
<dbReference type="InterPro" id="IPR036178">
    <property type="entry name" value="Formintransfe-cycloase-like_sf"/>
</dbReference>
<keyword evidence="9" id="KW-0963">Cytoplasm</keyword>
<dbReference type="GO" id="GO:0005542">
    <property type="term" value="F:folic acid binding"/>
    <property type="evidence" value="ECO:0007669"/>
    <property type="project" value="UniProtKB-KW"/>
</dbReference>